<name>A0ABD3XW94_SINWO</name>
<feature type="non-terminal residue" evidence="1">
    <location>
        <position position="1"/>
    </location>
</feature>
<dbReference type="Proteomes" id="UP001634394">
    <property type="component" value="Unassembled WGS sequence"/>
</dbReference>
<accession>A0ABD3XW94</accession>
<dbReference type="Gene3D" id="1.10.150.50">
    <property type="entry name" value="Transcription Factor, Ets-1"/>
    <property type="match status" value="1"/>
</dbReference>
<dbReference type="CDD" id="cd09487">
    <property type="entry name" value="SAM_superfamily"/>
    <property type="match status" value="1"/>
</dbReference>
<evidence type="ECO:0000313" key="1">
    <source>
        <dbReference type="EMBL" id="KAL3889372.1"/>
    </source>
</evidence>
<comment type="caution">
    <text evidence="1">The sequence shown here is derived from an EMBL/GenBank/DDBJ whole genome shotgun (WGS) entry which is preliminary data.</text>
</comment>
<proteinExistence type="predicted"/>
<dbReference type="EMBL" id="JBJQND010000001">
    <property type="protein sequence ID" value="KAL3889372.1"/>
    <property type="molecule type" value="Genomic_DNA"/>
</dbReference>
<organism evidence="1 2">
    <name type="scientific">Sinanodonta woodiana</name>
    <name type="common">Chinese pond mussel</name>
    <name type="synonym">Anodonta woodiana</name>
    <dbReference type="NCBI Taxonomy" id="1069815"/>
    <lineage>
        <taxon>Eukaryota</taxon>
        <taxon>Metazoa</taxon>
        <taxon>Spiralia</taxon>
        <taxon>Lophotrochozoa</taxon>
        <taxon>Mollusca</taxon>
        <taxon>Bivalvia</taxon>
        <taxon>Autobranchia</taxon>
        <taxon>Heteroconchia</taxon>
        <taxon>Palaeoheterodonta</taxon>
        <taxon>Unionida</taxon>
        <taxon>Unionoidea</taxon>
        <taxon>Unionidae</taxon>
        <taxon>Unioninae</taxon>
        <taxon>Sinanodonta</taxon>
    </lineage>
</organism>
<dbReference type="SUPFAM" id="SSF47769">
    <property type="entry name" value="SAM/Pointed domain"/>
    <property type="match status" value="1"/>
</dbReference>
<keyword evidence="2" id="KW-1185">Reference proteome</keyword>
<evidence type="ECO:0000313" key="2">
    <source>
        <dbReference type="Proteomes" id="UP001634394"/>
    </source>
</evidence>
<gene>
    <name evidence="1" type="ORF">ACJMK2_001716</name>
</gene>
<dbReference type="AlphaFoldDB" id="A0ABD3XW94"/>
<reference evidence="1 2" key="1">
    <citation type="submission" date="2024-11" db="EMBL/GenBank/DDBJ databases">
        <title>Chromosome-level genome assembly of the freshwater bivalve Anodonta woodiana.</title>
        <authorList>
            <person name="Chen X."/>
        </authorList>
    </citation>
    <scope>NUCLEOTIDE SEQUENCE [LARGE SCALE GENOMIC DNA]</scope>
    <source>
        <strain evidence="1">MN2024</strain>
        <tissue evidence="1">Gills</tissue>
    </source>
</reference>
<sequence>GSRSQDKVKSVVMNEPLASELPTTAEQTNDQNITEHEFLVRDMKINEVASALKSLKLEKYKLLFIASLVDAMALIQLTEADFQKEFCFTRIEAIR</sequence>
<protein>
    <submittedName>
        <fullName evidence="1">Uncharacterized protein</fullName>
    </submittedName>
</protein>
<dbReference type="InterPro" id="IPR013761">
    <property type="entry name" value="SAM/pointed_sf"/>
</dbReference>